<dbReference type="GO" id="GO:0001147">
    <property type="term" value="F:transcription termination site sequence-specific DNA binding"/>
    <property type="evidence" value="ECO:0007669"/>
    <property type="project" value="TreeGrafter"/>
</dbReference>
<feature type="region of interest" description="Disordered" evidence="6">
    <location>
        <begin position="113"/>
        <end position="136"/>
    </location>
</feature>
<dbReference type="InParanoid" id="A0A2J7QSR6"/>
<dbReference type="GO" id="GO:0004386">
    <property type="term" value="F:helicase activity"/>
    <property type="evidence" value="ECO:0007669"/>
    <property type="project" value="UniProtKB-KW"/>
</dbReference>
<protein>
    <recommendedName>
        <fullName evidence="11">Helicase senataxin</fullName>
    </recommendedName>
</protein>
<keyword evidence="5" id="KW-0175">Coiled coil</keyword>
<evidence type="ECO:0000256" key="3">
    <source>
        <dbReference type="ARBA" id="ARBA00022806"/>
    </source>
</evidence>
<dbReference type="EMBL" id="NEVH01011228">
    <property type="protein sequence ID" value="PNF31615.1"/>
    <property type="molecule type" value="Genomic_DNA"/>
</dbReference>
<feature type="compositionally biased region" description="Polar residues" evidence="6">
    <location>
        <begin position="48"/>
        <end position="57"/>
    </location>
</feature>
<dbReference type="CDD" id="cd18808">
    <property type="entry name" value="SF1_C_Upf1"/>
    <property type="match status" value="1"/>
</dbReference>
<feature type="region of interest" description="Disordered" evidence="6">
    <location>
        <begin position="727"/>
        <end position="750"/>
    </location>
</feature>
<name>A0A2J7QSR6_9NEOP</name>
<keyword evidence="3" id="KW-0347">Helicase</keyword>
<dbReference type="Gene3D" id="3.40.50.300">
    <property type="entry name" value="P-loop containing nucleotide triphosphate hydrolases"/>
    <property type="match status" value="2"/>
</dbReference>
<accession>A0A2J7QSR6</accession>
<keyword evidence="10" id="KW-1185">Reference proteome</keyword>
<dbReference type="GO" id="GO:0006369">
    <property type="term" value="P:termination of RNA polymerase II transcription"/>
    <property type="evidence" value="ECO:0007669"/>
    <property type="project" value="TreeGrafter"/>
</dbReference>
<evidence type="ECO:0000313" key="9">
    <source>
        <dbReference type="EMBL" id="PNF31615.1"/>
    </source>
</evidence>
<dbReference type="OrthoDB" id="2285229at2759"/>
<dbReference type="InterPro" id="IPR045055">
    <property type="entry name" value="DNA2/NAM7-like"/>
</dbReference>
<feature type="region of interest" description="Disordered" evidence="6">
    <location>
        <begin position="970"/>
        <end position="1024"/>
    </location>
</feature>
<evidence type="ECO:0000256" key="4">
    <source>
        <dbReference type="ARBA" id="ARBA00022840"/>
    </source>
</evidence>
<dbReference type="InterPro" id="IPR041679">
    <property type="entry name" value="DNA2/NAM7-like_C"/>
</dbReference>
<evidence type="ECO:0000256" key="2">
    <source>
        <dbReference type="ARBA" id="ARBA00022801"/>
    </source>
</evidence>
<dbReference type="GO" id="GO:0005694">
    <property type="term" value="C:chromosome"/>
    <property type="evidence" value="ECO:0007669"/>
    <property type="project" value="UniProtKB-ARBA"/>
</dbReference>
<dbReference type="InterPro" id="IPR047187">
    <property type="entry name" value="SF1_C_Upf1"/>
</dbReference>
<feature type="compositionally biased region" description="Polar residues" evidence="6">
    <location>
        <begin position="367"/>
        <end position="385"/>
    </location>
</feature>
<feature type="compositionally biased region" description="Acidic residues" evidence="6">
    <location>
        <begin position="463"/>
        <end position="485"/>
    </location>
</feature>
<feature type="region of interest" description="Disordered" evidence="6">
    <location>
        <begin position="43"/>
        <end position="70"/>
    </location>
</feature>
<comment type="caution">
    <text evidence="9">The sequence shown here is derived from an EMBL/GenBank/DDBJ whole genome shotgun (WGS) entry which is preliminary data.</text>
</comment>
<feature type="coiled-coil region" evidence="5">
    <location>
        <begin position="1517"/>
        <end position="1544"/>
    </location>
</feature>
<dbReference type="InterPro" id="IPR027417">
    <property type="entry name" value="P-loop_NTPase"/>
</dbReference>
<dbReference type="Pfam" id="PF13086">
    <property type="entry name" value="AAA_11"/>
    <property type="match status" value="1"/>
</dbReference>
<dbReference type="Pfam" id="PF13087">
    <property type="entry name" value="AAA_12"/>
    <property type="match status" value="1"/>
</dbReference>
<dbReference type="GO" id="GO:0016604">
    <property type="term" value="C:nuclear body"/>
    <property type="evidence" value="ECO:0007669"/>
    <property type="project" value="TreeGrafter"/>
</dbReference>
<dbReference type="PANTHER" id="PTHR10887:SF495">
    <property type="entry name" value="HELICASE SENATAXIN ISOFORM X1-RELATED"/>
    <property type="match status" value="1"/>
</dbReference>
<evidence type="ECO:0000256" key="1">
    <source>
        <dbReference type="ARBA" id="ARBA00022741"/>
    </source>
</evidence>
<feature type="region of interest" description="Disordered" evidence="6">
    <location>
        <begin position="423"/>
        <end position="586"/>
    </location>
</feature>
<dbReference type="Proteomes" id="UP000235965">
    <property type="component" value="Unassembled WGS sequence"/>
</dbReference>
<keyword evidence="4" id="KW-0067">ATP-binding</keyword>
<keyword evidence="1" id="KW-0547">Nucleotide-binding</keyword>
<evidence type="ECO:0000259" key="8">
    <source>
        <dbReference type="Pfam" id="PF13087"/>
    </source>
</evidence>
<feature type="compositionally biased region" description="Polar residues" evidence="6">
    <location>
        <begin position="538"/>
        <end position="547"/>
    </location>
</feature>
<gene>
    <name evidence="9" type="ORF">B7P43_G17187</name>
</gene>
<feature type="region of interest" description="Disordered" evidence="6">
    <location>
        <begin position="367"/>
        <end position="408"/>
    </location>
</feature>
<dbReference type="GO" id="GO:0016787">
    <property type="term" value="F:hydrolase activity"/>
    <property type="evidence" value="ECO:0007669"/>
    <property type="project" value="UniProtKB-KW"/>
</dbReference>
<feature type="domain" description="DNA2/NAM7 helicase helicase" evidence="7">
    <location>
        <begin position="1385"/>
        <end position="1672"/>
    </location>
</feature>
<feature type="domain" description="DNA2/NAM7 helicase-like C-terminal" evidence="8">
    <location>
        <begin position="1680"/>
        <end position="1862"/>
    </location>
</feature>
<dbReference type="CDD" id="cd18042">
    <property type="entry name" value="DEXXQc_SETX"/>
    <property type="match status" value="1"/>
</dbReference>
<dbReference type="GO" id="GO:0005524">
    <property type="term" value="F:ATP binding"/>
    <property type="evidence" value="ECO:0007669"/>
    <property type="project" value="UniProtKB-KW"/>
</dbReference>
<feature type="compositionally biased region" description="Polar residues" evidence="6">
    <location>
        <begin position="971"/>
        <end position="988"/>
    </location>
</feature>
<evidence type="ECO:0000256" key="6">
    <source>
        <dbReference type="SAM" id="MobiDB-lite"/>
    </source>
</evidence>
<evidence type="ECO:0000313" key="10">
    <source>
        <dbReference type="Proteomes" id="UP000235965"/>
    </source>
</evidence>
<evidence type="ECO:0008006" key="11">
    <source>
        <dbReference type="Google" id="ProtNLM"/>
    </source>
</evidence>
<proteinExistence type="predicted"/>
<reference evidence="9 10" key="1">
    <citation type="submission" date="2017-12" db="EMBL/GenBank/DDBJ databases">
        <title>Hemimetabolous genomes reveal molecular basis of termite eusociality.</title>
        <authorList>
            <person name="Harrison M.C."/>
            <person name="Jongepier E."/>
            <person name="Robertson H.M."/>
            <person name="Arning N."/>
            <person name="Bitard-Feildel T."/>
            <person name="Chao H."/>
            <person name="Childers C.P."/>
            <person name="Dinh H."/>
            <person name="Doddapaneni H."/>
            <person name="Dugan S."/>
            <person name="Gowin J."/>
            <person name="Greiner C."/>
            <person name="Han Y."/>
            <person name="Hu H."/>
            <person name="Hughes D.S.T."/>
            <person name="Huylmans A.-K."/>
            <person name="Kemena C."/>
            <person name="Kremer L.P.M."/>
            <person name="Lee S.L."/>
            <person name="Lopez-Ezquerra A."/>
            <person name="Mallet L."/>
            <person name="Monroy-Kuhn J.M."/>
            <person name="Moser A."/>
            <person name="Murali S.C."/>
            <person name="Muzny D.M."/>
            <person name="Otani S."/>
            <person name="Piulachs M.-D."/>
            <person name="Poelchau M."/>
            <person name="Qu J."/>
            <person name="Schaub F."/>
            <person name="Wada-Katsumata A."/>
            <person name="Worley K.C."/>
            <person name="Xie Q."/>
            <person name="Ylla G."/>
            <person name="Poulsen M."/>
            <person name="Gibbs R.A."/>
            <person name="Schal C."/>
            <person name="Richards S."/>
            <person name="Belles X."/>
            <person name="Korb J."/>
            <person name="Bornberg-Bauer E."/>
        </authorList>
    </citation>
    <scope>NUCLEOTIDE SEQUENCE [LARGE SCALE GENOMIC DNA]</scope>
    <source>
        <tissue evidence="9">Whole body</tissue>
    </source>
</reference>
<dbReference type="SUPFAM" id="SSF52540">
    <property type="entry name" value="P-loop containing nucleoside triphosphate hydrolases"/>
    <property type="match status" value="1"/>
</dbReference>
<evidence type="ECO:0000256" key="5">
    <source>
        <dbReference type="SAM" id="Coils"/>
    </source>
</evidence>
<organism evidence="9 10">
    <name type="scientific">Cryptotermes secundus</name>
    <dbReference type="NCBI Taxonomy" id="105785"/>
    <lineage>
        <taxon>Eukaryota</taxon>
        <taxon>Metazoa</taxon>
        <taxon>Ecdysozoa</taxon>
        <taxon>Arthropoda</taxon>
        <taxon>Hexapoda</taxon>
        <taxon>Insecta</taxon>
        <taxon>Pterygota</taxon>
        <taxon>Neoptera</taxon>
        <taxon>Polyneoptera</taxon>
        <taxon>Dictyoptera</taxon>
        <taxon>Blattodea</taxon>
        <taxon>Blattoidea</taxon>
        <taxon>Termitoidae</taxon>
        <taxon>Kalotermitidae</taxon>
        <taxon>Cryptotermitinae</taxon>
        <taxon>Cryptotermes</taxon>
    </lineage>
</organism>
<dbReference type="STRING" id="105785.A0A2J7QSR6"/>
<dbReference type="PANTHER" id="PTHR10887">
    <property type="entry name" value="DNA2/NAM7 HELICASE FAMILY"/>
    <property type="match status" value="1"/>
</dbReference>
<feature type="compositionally biased region" description="Acidic residues" evidence="6">
    <location>
        <begin position="396"/>
        <end position="406"/>
    </location>
</feature>
<evidence type="ECO:0000259" key="7">
    <source>
        <dbReference type="Pfam" id="PF13086"/>
    </source>
</evidence>
<dbReference type="InterPro" id="IPR041677">
    <property type="entry name" value="DNA2/NAM7_AAA_11"/>
</dbReference>
<keyword evidence="2" id="KW-0378">Hydrolase</keyword>
<dbReference type="FunFam" id="3.40.50.300:FF:000326">
    <property type="entry name" value="P-loop containing nucleoside triphosphate hydrolase"/>
    <property type="match status" value="1"/>
</dbReference>
<sequence>MGVSEISGSDCYVFRLLQSFFQKILPPTLPDSDTDGGEVVIITDSDSKSGPQKNGDSQVAIAKKRHAEEEHVFSPKVPRLGNATMKWEASSDLSMTHFVTFPHSVDRQWKQISEDPDDTKKVKQPEHKQNPRPPDKTCIKITPSESEEFVVIPEYEEIALNNSINTLSRSETVVARAHEPKFVSPISDAPKSKCDSVIRTFKNELQSMVDPVPLPSEVIERSETGSVKNEKDGVVFSFHGKNKSRGSNSNNGTIGSRELSAAQKCHSEETSVQNKVSEKKSEKVSVSLQGIPSGNKIVKVEPFRNASSKVESTKHSEKHTKKKLKVAEQSLDGSCKSSASLVSRESSIIYCKQNELHMTRDDKIGTNTKSDLLKNNPSPAVSSTIIRHGGGGGGEKEDEEEEEEDAQLSVRLQGVLYGDRNKAKSSIHCCTSHDGPSESVIKFEESSGILKRPVVRPSSTETPLEEEEEEEEEDYDDDDDEDDDGQLVTKQKSKSQRRRILSETSSDDGELQKNHKRKSAEQTKVKNNSCPCPLKAQKTLSSTPESNTDVHDKSSRISSTESVDEIKTHNNRPETSVHSVDDDRGEEIAQANKIRVSNSNYVKRMTLDDQLLASIQRTKAVVKLERLDENALKSNGLVVSKPDTESLNYTLDEDIIVISDDEEYFPSSQIFDDQKIDLELLKTEDQDAVREDLLYTKVLEDDDEDVVVFEDDESNLNDDQWFRRLSQQDLEPEPISELPPQQLKAEKEKRDSGLREEFLQNVDLLQATTDGEMIQKEMLPGDLLKTDQVKLKCEESVKKPKLSVRALVIDPPPMPRRRAFQRGISAEVAIRMFKEQVDVSQQQAKPRNIVSDTISRKGKKGGSKKKIRVQSSISDEPHFLTANEKKQISDQRKEKLKAISEKEKAVAAASKQRSMMKVPAEVRIKVTNRNRGAFLTEEAETRNIVKASEAAQPSVLSSAEKNLHFDVKKASLSSNVPKQDSVKASVSQPKKRDSRLSSAPARSINDLPRIPKISGRPSTSKSVDLEVPSCRAEVVTDPVVVDKLPMLTSAFSALSILKTSAPTSYTKVKKSVCFKKDSEMVEIRVIPVEEGSRLRPVAHKKDAPTPRGVFNIQLQQKRPDMDEVLYDILCWNPKWLEEQKNKAPGHPPPVHRDKLWPMPSSFVSYKDYLRVLTPLHLLELWSSITNESESNPSHPRKAPVVVGIDQVDAVPRLTSNKKPFMHITCHAVLSDFESKKRFHPYTGDLVYLELELENKDLQNHHNSEPHQSTRQRRIVPIFAYVKHSVKDTVTGTTSVHKEILKHSTRPTTKLILTLQTKFRPYDVKMSHAMRIKVVSYIKSDLRLFRAMAYLPFSPLCYHILKPTEQDFSLPDHKGQQFVPLIKQNQLNESQKQAILKIADACLKSESKICMIHGPPGTGKSHVIVNLILQILYGQKQHHKHANRRNVPKILICAPSNAAIDELVIRLLHIRETIQKEERFRMVRTGRQETMKPSVKEISVFELAKSYAKSTTQPPECLESLELEIRSLEARQNSLLMALETARQKNLRDAIAETEFRLIDTELRLAQMRKSKAQNVYLDPYQQWCKEREAQSRILHGAHIVATTLSSCFNSQMENIFAKQEEQGKSGLQFTCCIVDEATQSQEVETLIPLMLGVKTLVLVGDARQLPATVLSKVAKDNGLGKSLFARIETCFEDSMQKPVQFLDVQYRMHPEICLWPNRFFYNGRLHSAPNLAQQRVCPLLPYCILSLEYKQNVSGELSNAGEAELVSQLTLGLLEKLGNQQLSIGIITPYQKQRATIISILKASCCASENVEVNTIDSFQGQERDIIVMSCVRTGGVGFLSDTRRLNVALTRARYSLLLCGNFTSLRNDNTWRALLENAIQRNVLKHVPSSVARNKDELLKLVLRDM</sequence>